<accession>A0A8S1IWR9</accession>
<dbReference type="InterPro" id="IPR013747">
    <property type="entry name" value="ACP_syn_III_C"/>
</dbReference>
<dbReference type="InterPro" id="IPR013751">
    <property type="entry name" value="ACP_syn_III_N"/>
</dbReference>
<sequence>MASPSPQAALPASSSRHRSHAPPQDPPSPAHSASPRLPRRAHQSDPASGGPGARRGPGRRGAVVAHAGCRLVGVGSSVPDAVLTNHDLEEFIDTSDEWISRRTGIRQRHVMGGADSLAGHGAAAASRALEMAEMAGGELDMVILATSSPDDIFGSACQVQASIGATKAVAFDITAACSGFVVGMVTGAQYIRTGMCKHVLVVGADALSRVLDWRDRSTCILFGDGCGAVVLSPSDDDNCSLLGMAMVSDGTGQKSLNAEFQAFNGIKARDGGASSPAAFSNIQMNGQEVFKWAVRGVPKIIEEALEKGGLTSEDIDWLVMHQANMRILSAAAERLGLPQERVVSNLQKYGNTSAASIPLALDEAVRNSSIKSGDVIAMAGFGAGLTMAAAIVKWG</sequence>
<evidence type="ECO:0000256" key="1">
    <source>
        <dbReference type="ARBA" id="ARBA00005194"/>
    </source>
</evidence>
<dbReference type="CDD" id="cd00830">
    <property type="entry name" value="KAS_III"/>
    <property type="match status" value="1"/>
</dbReference>
<evidence type="ECO:0000256" key="3">
    <source>
        <dbReference type="ARBA" id="ARBA00012333"/>
    </source>
</evidence>
<organism evidence="14 15">
    <name type="scientific">Ostreobium quekettii</name>
    <dbReference type="NCBI Taxonomy" id="121088"/>
    <lineage>
        <taxon>Eukaryota</taxon>
        <taxon>Viridiplantae</taxon>
        <taxon>Chlorophyta</taxon>
        <taxon>core chlorophytes</taxon>
        <taxon>Ulvophyceae</taxon>
        <taxon>TCBD clade</taxon>
        <taxon>Bryopsidales</taxon>
        <taxon>Ostreobineae</taxon>
        <taxon>Ostreobiaceae</taxon>
        <taxon>Ostreobium</taxon>
    </lineage>
</organism>
<dbReference type="SUPFAM" id="SSF53901">
    <property type="entry name" value="Thiolase-like"/>
    <property type="match status" value="1"/>
</dbReference>
<feature type="domain" description="Beta-ketoacyl-[acyl-carrier-protein] synthase III N-terminal" evidence="13">
    <location>
        <begin position="171"/>
        <end position="250"/>
    </location>
</feature>
<proteinExistence type="inferred from homology"/>
<keyword evidence="5" id="KW-0808">Transferase</keyword>
<feature type="region of interest" description="Disordered" evidence="11">
    <location>
        <begin position="1"/>
        <end position="61"/>
    </location>
</feature>
<evidence type="ECO:0000256" key="10">
    <source>
        <dbReference type="ARBA" id="ARBA00057449"/>
    </source>
</evidence>
<dbReference type="Proteomes" id="UP000708148">
    <property type="component" value="Unassembled WGS sequence"/>
</dbReference>
<evidence type="ECO:0000259" key="12">
    <source>
        <dbReference type="Pfam" id="PF08541"/>
    </source>
</evidence>
<name>A0A8S1IWR9_9CHLO</name>
<comment type="caution">
    <text evidence="14">The sequence shown here is derived from an EMBL/GenBank/DDBJ whole genome shotgun (WGS) entry which is preliminary data.</text>
</comment>
<dbReference type="Pfam" id="PF08545">
    <property type="entry name" value="ACP_syn_III"/>
    <property type="match status" value="1"/>
</dbReference>
<evidence type="ECO:0000313" key="14">
    <source>
        <dbReference type="EMBL" id="CAD7698337.1"/>
    </source>
</evidence>
<dbReference type="Pfam" id="PF08541">
    <property type="entry name" value="ACP_syn_III_C"/>
    <property type="match status" value="1"/>
</dbReference>
<comment type="pathway">
    <text evidence="1">Lipid metabolism; fatty acid biosynthesis.</text>
</comment>
<evidence type="ECO:0000256" key="6">
    <source>
        <dbReference type="ARBA" id="ARBA00022832"/>
    </source>
</evidence>
<gene>
    <name evidence="14" type="ORF">OSTQU699_LOCUS3698</name>
</gene>
<dbReference type="GO" id="GO:0004315">
    <property type="term" value="F:3-oxoacyl-[acyl-carrier-protein] synthase activity"/>
    <property type="evidence" value="ECO:0007669"/>
    <property type="project" value="InterPro"/>
</dbReference>
<dbReference type="PANTHER" id="PTHR43091">
    <property type="entry name" value="3-OXOACYL-[ACYL-CARRIER-PROTEIN] SYNTHASE"/>
    <property type="match status" value="1"/>
</dbReference>
<evidence type="ECO:0000256" key="2">
    <source>
        <dbReference type="ARBA" id="ARBA00008642"/>
    </source>
</evidence>
<dbReference type="EC" id="2.3.1.180" evidence="3"/>
<evidence type="ECO:0000313" key="15">
    <source>
        <dbReference type="Proteomes" id="UP000708148"/>
    </source>
</evidence>
<comment type="catalytic activity">
    <reaction evidence="9">
        <text>malonyl-[ACP] + acetyl-CoA + H(+) = 3-oxobutanoyl-[ACP] + CO2 + CoA</text>
        <dbReference type="Rhea" id="RHEA:12080"/>
        <dbReference type="Rhea" id="RHEA-COMP:9623"/>
        <dbReference type="Rhea" id="RHEA-COMP:9625"/>
        <dbReference type="ChEBI" id="CHEBI:15378"/>
        <dbReference type="ChEBI" id="CHEBI:16526"/>
        <dbReference type="ChEBI" id="CHEBI:57287"/>
        <dbReference type="ChEBI" id="CHEBI:57288"/>
        <dbReference type="ChEBI" id="CHEBI:78449"/>
        <dbReference type="ChEBI" id="CHEBI:78450"/>
        <dbReference type="EC" id="2.3.1.180"/>
    </reaction>
</comment>
<evidence type="ECO:0000256" key="11">
    <source>
        <dbReference type="SAM" id="MobiDB-lite"/>
    </source>
</evidence>
<dbReference type="EMBL" id="CAJHUC010000811">
    <property type="protein sequence ID" value="CAD7698337.1"/>
    <property type="molecule type" value="Genomic_DNA"/>
</dbReference>
<dbReference type="OrthoDB" id="428487at2759"/>
<feature type="domain" description="Beta-ketoacyl-[acyl-carrier-protein] synthase III C-terminal" evidence="12">
    <location>
        <begin position="305"/>
        <end position="394"/>
    </location>
</feature>
<dbReference type="HAMAP" id="MF_01815">
    <property type="entry name" value="FabH"/>
    <property type="match status" value="1"/>
</dbReference>
<keyword evidence="6" id="KW-0276">Fatty acid metabolism</keyword>
<evidence type="ECO:0000256" key="9">
    <source>
        <dbReference type="ARBA" id="ARBA00052419"/>
    </source>
</evidence>
<dbReference type="GO" id="GO:0006633">
    <property type="term" value="P:fatty acid biosynthetic process"/>
    <property type="evidence" value="ECO:0007669"/>
    <property type="project" value="UniProtKB-KW"/>
</dbReference>
<dbReference type="InterPro" id="IPR004655">
    <property type="entry name" value="FabH"/>
</dbReference>
<dbReference type="PANTHER" id="PTHR43091:SF1">
    <property type="entry name" value="BETA-KETOACYL-[ACYL-CARRIER-PROTEIN] SYNTHASE III, CHLOROPLASTIC"/>
    <property type="match status" value="1"/>
</dbReference>
<keyword evidence="15" id="KW-1185">Reference proteome</keyword>
<reference evidence="14" key="1">
    <citation type="submission" date="2020-12" db="EMBL/GenBank/DDBJ databases">
        <authorList>
            <person name="Iha C."/>
        </authorList>
    </citation>
    <scope>NUCLEOTIDE SEQUENCE</scope>
</reference>
<evidence type="ECO:0000256" key="8">
    <source>
        <dbReference type="ARBA" id="ARBA00023160"/>
    </source>
</evidence>
<comment type="function">
    <text evidence="10">Catalyzes the condensation reaction of fatty acid synthesis by the addition to an acyl acceptor of two carbons from malonyl-ACP. KAS III catalyzes the first condensation reaction which initiates fatty acid synthesis and may therefore play a role in governing the total rate of fatty acid production. Possesses both acetoacetyl-ACP synthase and acetyl transacylase activities.</text>
</comment>
<dbReference type="InterPro" id="IPR016039">
    <property type="entry name" value="Thiolase-like"/>
</dbReference>
<keyword evidence="4" id="KW-0444">Lipid biosynthesis</keyword>
<protein>
    <recommendedName>
        <fullName evidence="3">beta-ketoacyl-[acyl-carrier-protein] synthase III</fullName>
        <ecNumber evidence="3">2.3.1.180</ecNumber>
    </recommendedName>
</protein>
<evidence type="ECO:0000256" key="7">
    <source>
        <dbReference type="ARBA" id="ARBA00023098"/>
    </source>
</evidence>
<evidence type="ECO:0000256" key="4">
    <source>
        <dbReference type="ARBA" id="ARBA00022516"/>
    </source>
</evidence>
<evidence type="ECO:0000259" key="13">
    <source>
        <dbReference type="Pfam" id="PF08545"/>
    </source>
</evidence>
<dbReference type="Gene3D" id="3.40.47.10">
    <property type="match status" value="1"/>
</dbReference>
<keyword evidence="8" id="KW-0275">Fatty acid biosynthesis</keyword>
<dbReference type="NCBIfam" id="TIGR00747">
    <property type="entry name" value="fabH"/>
    <property type="match status" value="1"/>
</dbReference>
<dbReference type="FunFam" id="3.40.47.10:FF:000004">
    <property type="entry name" value="3-oxoacyl-[acyl-carrier-protein] synthase 3"/>
    <property type="match status" value="1"/>
</dbReference>
<keyword evidence="7" id="KW-0443">Lipid metabolism</keyword>
<evidence type="ECO:0000256" key="5">
    <source>
        <dbReference type="ARBA" id="ARBA00022679"/>
    </source>
</evidence>
<dbReference type="GO" id="GO:0033818">
    <property type="term" value="F:beta-ketoacyl-acyl-carrier-protein synthase III activity"/>
    <property type="evidence" value="ECO:0007669"/>
    <property type="project" value="UniProtKB-EC"/>
</dbReference>
<comment type="similarity">
    <text evidence="2">Belongs to the thiolase-like superfamily. FabH family.</text>
</comment>
<dbReference type="NCBIfam" id="NF006829">
    <property type="entry name" value="PRK09352.1"/>
    <property type="match status" value="1"/>
</dbReference>
<feature type="compositionally biased region" description="Low complexity" evidence="11">
    <location>
        <begin position="1"/>
        <end position="14"/>
    </location>
</feature>
<dbReference type="AlphaFoldDB" id="A0A8S1IWR9"/>